<dbReference type="PANTHER" id="PTHR43201">
    <property type="entry name" value="ACYL-COA SYNTHETASE"/>
    <property type="match status" value="1"/>
</dbReference>
<organism evidence="3 4">
    <name type="scientific">Monoraphidium neglectum</name>
    <dbReference type="NCBI Taxonomy" id="145388"/>
    <lineage>
        <taxon>Eukaryota</taxon>
        <taxon>Viridiplantae</taxon>
        <taxon>Chlorophyta</taxon>
        <taxon>core chlorophytes</taxon>
        <taxon>Chlorophyceae</taxon>
        <taxon>CS clade</taxon>
        <taxon>Sphaeropleales</taxon>
        <taxon>Selenastraceae</taxon>
        <taxon>Monoraphidium</taxon>
    </lineage>
</organism>
<proteinExistence type="predicted"/>
<keyword evidence="3" id="KW-0808">Transferase</keyword>
<evidence type="ECO:0000259" key="1">
    <source>
        <dbReference type="Pfam" id="PF00501"/>
    </source>
</evidence>
<dbReference type="InterPro" id="IPR000873">
    <property type="entry name" value="AMP-dep_synth/lig_dom"/>
</dbReference>
<dbReference type="InterPro" id="IPR045851">
    <property type="entry name" value="AMP-bd_C_sf"/>
</dbReference>
<dbReference type="CDD" id="cd04433">
    <property type="entry name" value="AFD_class_I"/>
    <property type="match status" value="1"/>
</dbReference>
<dbReference type="EMBL" id="KK105489">
    <property type="protein sequence ID" value="KIY92588.1"/>
    <property type="molecule type" value="Genomic_DNA"/>
</dbReference>
<dbReference type="InterPro" id="IPR025110">
    <property type="entry name" value="AMP-bd_C"/>
</dbReference>
<dbReference type="Gene3D" id="3.30.300.30">
    <property type="match status" value="1"/>
</dbReference>
<keyword evidence="4" id="KW-1185">Reference proteome</keyword>
<protein>
    <submittedName>
        <fullName evidence="3">Fatty-acyl-CoA synthase</fullName>
        <ecNumber evidence="3">2.3.1.86</ecNumber>
    </submittedName>
</protein>
<dbReference type="SUPFAM" id="SSF56801">
    <property type="entry name" value="Acetyl-CoA synthetase-like"/>
    <property type="match status" value="1"/>
</dbReference>
<dbReference type="STRING" id="145388.A0A0D2K909"/>
<dbReference type="Gene3D" id="3.40.50.980">
    <property type="match status" value="1"/>
</dbReference>
<dbReference type="Gene3D" id="3.40.50.12780">
    <property type="entry name" value="N-terminal domain of ligase-like"/>
    <property type="match status" value="2"/>
</dbReference>
<dbReference type="OrthoDB" id="549229at2759"/>
<reference evidence="3 4" key="1">
    <citation type="journal article" date="2013" name="BMC Genomics">
        <title>Reconstruction of the lipid metabolism for the microalga Monoraphidium neglectum from its genome sequence reveals characteristics suitable for biofuel production.</title>
        <authorList>
            <person name="Bogen C."/>
            <person name="Al-Dilaimi A."/>
            <person name="Albersmeier A."/>
            <person name="Wichmann J."/>
            <person name="Grundmann M."/>
            <person name="Rupp O."/>
            <person name="Lauersen K.J."/>
            <person name="Blifernez-Klassen O."/>
            <person name="Kalinowski J."/>
            <person name="Goesmann A."/>
            <person name="Mussgnug J.H."/>
            <person name="Kruse O."/>
        </authorList>
    </citation>
    <scope>NUCLEOTIDE SEQUENCE [LARGE SCALE GENOMIC DNA]</scope>
    <source>
        <strain evidence="3 4">SAG 48.87</strain>
    </source>
</reference>
<dbReference type="GO" id="GO:0004321">
    <property type="term" value="F:fatty-acyl-CoA synthase activity"/>
    <property type="evidence" value="ECO:0007669"/>
    <property type="project" value="UniProtKB-EC"/>
</dbReference>
<accession>A0A0D2K909</accession>
<feature type="domain" description="AMP-dependent synthetase/ligase" evidence="1">
    <location>
        <begin position="6"/>
        <end position="127"/>
    </location>
</feature>
<dbReference type="PANTHER" id="PTHR43201:SF32">
    <property type="entry name" value="2-SUCCINYLBENZOATE--COA LIGASE, CHLOROPLASTIC_PEROXISOMAL"/>
    <property type="match status" value="1"/>
</dbReference>
<evidence type="ECO:0000259" key="2">
    <source>
        <dbReference type="Pfam" id="PF13193"/>
    </source>
</evidence>
<dbReference type="Pfam" id="PF13193">
    <property type="entry name" value="AMP-binding_C"/>
    <property type="match status" value="1"/>
</dbReference>
<name>A0A0D2K909_9CHLO</name>
<gene>
    <name evidence="3" type="ORF">MNEG_15375</name>
</gene>
<dbReference type="GO" id="GO:0006631">
    <property type="term" value="P:fatty acid metabolic process"/>
    <property type="evidence" value="ECO:0007669"/>
    <property type="project" value="TreeGrafter"/>
</dbReference>
<dbReference type="RefSeq" id="XP_013891608.1">
    <property type="nucleotide sequence ID" value="XM_014036154.1"/>
</dbReference>
<dbReference type="Pfam" id="PF00501">
    <property type="entry name" value="AMP-binding"/>
    <property type="match status" value="1"/>
</dbReference>
<dbReference type="Proteomes" id="UP000054498">
    <property type="component" value="Unassembled WGS sequence"/>
</dbReference>
<sequence>MRLCGSDVWGHFAPLFHLVDVFAVYAVTLVGGRHVLLPSFAPVDALLAIEREGVSVSNLASTMVTMLASSPMLPLADLSSLRLLSCGGSPQSPAVIDRAIAAFGCEFFVSYGMTECCGKISMSLLPRATPAASWSPGGAGGGGEQGAVDAAERQVARDAAWAEAVAAAGGPEGLLQLVHTSGRPFLPMEVRIVDEDDRDVDPGSGAAGEVVCRGPTVFGGYTGSVAAAAEAEAEARAATAAGAAVSVTATGAGADAGAEAKAGAGSAVASKGGGSGGDGGRGGGGAWLQPGGWFRTGDLAVDHGNGYITVVDRKKDMILVGGENVYCSEVEAVLQQHPTVAQAAAFAAPSALLREVVAAAVVLRPHALAVPAADGTGGPAAAAAGALAPAAAPATLVEWCRARLAHYKVPSQVHVLEAMPTTGSGKVLKRQLRTMLVPSAATHAPRVAATGGAAAGAAASSASPLAAHDALRPLEVSSVGGARGLARLAATALGPGAPVLALPLAEPRGAGLDAHACYVLPLTNGVALQEQ</sequence>
<dbReference type="GO" id="GO:0031956">
    <property type="term" value="F:medium-chain fatty acid-CoA ligase activity"/>
    <property type="evidence" value="ECO:0007669"/>
    <property type="project" value="TreeGrafter"/>
</dbReference>
<feature type="non-terminal residue" evidence="3">
    <location>
        <position position="531"/>
    </location>
</feature>
<evidence type="ECO:0000313" key="3">
    <source>
        <dbReference type="EMBL" id="KIY92588.1"/>
    </source>
</evidence>
<dbReference type="AlphaFoldDB" id="A0A0D2K909"/>
<keyword evidence="3" id="KW-0012">Acyltransferase</keyword>
<evidence type="ECO:0000313" key="4">
    <source>
        <dbReference type="Proteomes" id="UP000054498"/>
    </source>
</evidence>
<dbReference type="GeneID" id="25733030"/>
<feature type="domain" description="AMP-binding enzyme C-terminal" evidence="2">
    <location>
        <begin position="329"/>
        <end position="426"/>
    </location>
</feature>
<dbReference type="InterPro" id="IPR042099">
    <property type="entry name" value="ANL_N_sf"/>
</dbReference>
<dbReference type="EC" id="2.3.1.86" evidence="3"/>
<dbReference type="KEGG" id="mng:MNEG_15375"/>